<comment type="caution">
    <text evidence="2">The sequence shown here is derived from an EMBL/GenBank/DDBJ whole genome shotgun (WGS) entry which is preliminary data.</text>
</comment>
<proteinExistence type="predicted"/>
<keyword evidence="3" id="KW-1185">Reference proteome</keyword>
<dbReference type="Proteomes" id="UP000245119">
    <property type="component" value="Linkage Group LG13"/>
</dbReference>
<dbReference type="InterPro" id="IPR052942">
    <property type="entry name" value="LPS_cholinephosphotransferase"/>
</dbReference>
<dbReference type="OMA" id="QKTISCE"/>
<gene>
    <name evidence="2" type="ORF">C0Q70_20787</name>
</gene>
<dbReference type="PROSITE" id="PS51257">
    <property type="entry name" value="PROKAR_LIPOPROTEIN"/>
    <property type="match status" value="1"/>
</dbReference>
<accession>A0A2T7NGJ7</accession>
<name>A0A2T7NGJ7_POMCA</name>
<feature type="domain" description="LicD/FKTN/FKRP nucleotidyltransferase" evidence="1">
    <location>
        <begin position="236"/>
        <end position="280"/>
    </location>
</feature>
<evidence type="ECO:0000259" key="1">
    <source>
        <dbReference type="Pfam" id="PF04991"/>
    </source>
</evidence>
<sequence length="444" mass="50345">MVCARIRRLRTSAGLLGLVACILLVSARAVLTNTSLLVLLHPDRGDTSIQHALRTDLNLLSRQRNQNLQGPESPVIRVQDTEQSTRLPQVVLVETNETESNPPITDLPTMLLLTPFSKSPFAQVAMATRPIPGQKIFAFPEVSESSLKQVDFSRLGQLNILYFHDNLDLPKGDGNNRSDEVKSSAMIKEPSVYVDGSFPHHSPKSHSSLLTAFQPVMSRDERLLQLFVFQMFVRACAEHKLTFFLYGGTLLGAYRHHDMIPWDDDIDVIIDERQRHLVFKSLNSLPGFSLWAPKGKQWKFFWRNSPALKHLPFRWPYVDIFFFASNGTHVHDVTLDNESDFRVSLKVVFPLQLRPFAGALLPVPCNMDVVLRSSYFPGLCVTTQFLHKMEAPAPRHLLARVACSRLHQLYPFVDRKRDNNSLVEILRKGKTVISKTVLPGFCEE</sequence>
<dbReference type="GO" id="GO:0009100">
    <property type="term" value="P:glycoprotein metabolic process"/>
    <property type="evidence" value="ECO:0007669"/>
    <property type="project" value="UniProtKB-ARBA"/>
</dbReference>
<dbReference type="InterPro" id="IPR007074">
    <property type="entry name" value="LicD/FKTN/FKRP_NTP_transf"/>
</dbReference>
<organism evidence="2 3">
    <name type="scientific">Pomacea canaliculata</name>
    <name type="common">Golden apple snail</name>
    <dbReference type="NCBI Taxonomy" id="400727"/>
    <lineage>
        <taxon>Eukaryota</taxon>
        <taxon>Metazoa</taxon>
        <taxon>Spiralia</taxon>
        <taxon>Lophotrochozoa</taxon>
        <taxon>Mollusca</taxon>
        <taxon>Gastropoda</taxon>
        <taxon>Caenogastropoda</taxon>
        <taxon>Architaenioglossa</taxon>
        <taxon>Ampullarioidea</taxon>
        <taxon>Ampullariidae</taxon>
        <taxon>Pomacea</taxon>
    </lineage>
</organism>
<protein>
    <recommendedName>
        <fullName evidence="1">LicD/FKTN/FKRP nucleotidyltransferase domain-containing protein</fullName>
    </recommendedName>
</protein>
<dbReference type="Pfam" id="PF04991">
    <property type="entry name" value="LicD"/>
    <property type="match status" value="1"/>
</dbReference>
<evidence type="ECO:0000313" key="3">
    <source>
        <dbReference type="Proteomes" id="UP000245119"/>
    </source>
</evidence>
<dbReference type="OrthoDB" id="444255at2759"/>
<dbReference type="EMBL" id="PZQS01000013">
    <property type="protein sequence ID" value="PVD20290.1"/>
    <property type="molecule type" value="Genomic_DNA"/>
</dbReference>
<dbReference type="PANTHER" id="PTHR43404:SF1">
    <property type="entry name" value="MNN4P"/>
    <property type="match status" value="1"/>
</dbReference>
<dbReference type="AlphaFoldDB" id="A0A2T7NGJ7"/>
<evidence type="ECO:0000313" key="2">
    <source>
        <dbReference type="EMBL" id="PVD20290.1"/>
    </source>
</evidence>
<dbReference type="PANTHER" id="PTHR43404">
    <property type="entry name" value="LIPOPOLYSACCHARIDE CHOLINEPHOSPHOTRANSFERASE LICD"/>
    <property type="match status" value="1"/>
</dbReference>
<reference evidence="2 3" key="1">
    <citation type="submission" date="2018-04" db="EMBL/GenBank/DDBJ databases">
        <title>The genome of golden apple snail Pomacea canaliculata provides insight into stress tolerance and invasive adaptation.</title>
        <authorList>
            <person name="Liu C."/>
            <person name="Liu B."/>
            <person name="Ren Y."/>
            <person name="Zhang Y."/>
            <person name="Wang H."/>
            <person name="Li S."/>
            <person name="Jiang F."/>
            <person name="Yin L."/>
            <person name="Zhang G."/>
            <person name="Qian W."/>
            <person name="Fan W."/>
        </authorList>
    </citation>
    <scope>NUCLEOTIDE SEQUENCE [LARGE SCALE GENOMIC DNA]</scope>
    <source>
        <strain evidence="2">SZHN2017</strain>
        <tissue evidence="2">Muscle</tissue>
    </source>
</reference>